<evidence type="ECO:0000313" key="2">
    <source>
        <dbReference type="EMBL" id="MFC5641349.1"/>
    </source>
</evidence>
<comment type="caution">
    <text evidence="2">The sequence shown here is derived from an EMBL/GenBank/DDBJ whole genome shotgun (WGS) entry which is preliminary data.</text>
</comment>
<evidence type="ECO:0000256" key="1">
    <source>
        <dbReference type="SAM" id="MobiDB-lite"/>
    </source>
</evidence>
<accession>A0ABW0V976</accession>
<feature type="region of interest" description="Disordered" evidence="1">
    <location>
        <begin position="28"/>
        <end position="47"/>
    </location>
</feature>
<protein>
    <submittedName>
        <fullName evidence="2">Uncharacterized protein</fullName>
    </submittedName>
</protein>
<keyword evidence="3" id="KW-1185">Reference proteome</keyword>
<gene>
    <name evidence="2" type="ORF">ACFPZF_08235</name>
</gene>
<name>A0ABW0V976_9ACTN</name>
<sequence>MAVHLADRQLGARTRGLPVLDAYGDEMTGPLGDLRGPWPGRAQPQPDGTWHLALDPRVGTLLVGDLVVEPASGTEWTVLVADELKNTADPGLNYVRVTGRLRTAGGTRAEGHP</sequence>
<proteinExistence type="predicted"/>
<dbReference type="Proteomes" id="UP001596066">
    <property type="component" value="Unassembled WGS sequence"/>
</dbReference>
<dbReference type="EMBL" id="JBHSOC010000011">
    <property type="protein sequence ID" value="MFC5641349.1"/>
    <property type="molecule type" value="Genomic_DNA"/>
</dbReference>
<dbReference type="RefSeq" id="WP_346143398.1">
    <property type="nucleotide sequence ID" value="NZ_BAAAUA010000013.1"/>
</dbReference>
<organism evidence="2 3">
    <name type="scientific">Kitasatospora cinereorecta</name>
    <dbReference type="NCBI Taxonomy" id="285560"/>
    <lineage>
        <taxon>Bacteria</taxon>
        <taxon>Bacillati</taxon>
        <taxon>Actinomycetota</taxon>
        <taxon>Actinomycetes</taxon>
        <taxon>Kitasatosporales</taxon>
        <taxon>Streptomycetaceae</taxon>
        <taxon>Kitasatospora</taxon>
    </lineage>
</organism>
<reference evidence="3" key="1">
    <citation type="journal article" date="2019" name="Int. J. Syst. Evol. Microbiol.">
        <title>The Global Catalogue of Microorganisms (GCM) 10K type strain sequencing project: providing services to taxonomists for standard genome sequencing and annotation.</title>
        <authorList>
            <consortium name="The Broad Institute Genomics Platform"/>
            <consortium name="The Broad Institute Genome Sequencing Center for Infectious Disease"/>
            <person name="Wu L."/>
            <person name="Ma J."/>
        </authorList>
    </citation>
    <scope>NUCLEOTIDE SEQUENCE [LARGE SCALE GENOMIC DNA]</scope>
    <source>
        <strain evidence="3">CGMCC 4.1622</strain>
    </source>
</reference>
<evidence type="ECO:0000313" key="3">
    <source>
        <dbReference type="Proteomes" id="UP001596066"/>
    </source>
</evidence>